<dbReference type="PROSITE" id="PS50600">
    <property type="entry name" value="ULP_PROTEASE"/>
    <property type="match status" value="1"/>
</dbReference>
<dbReference type="GO" id="GO:0019783">
    <property type="term" value="F:ubiquitin-like protein peptidase activity"/>
    <property type="evidence" value="ECO:0007669"/>
    <property type="project" value="UniProtKB-ARBA"/>
</dbReference>
<dbReference type="Pfam" id="PF02902">
    <property type="entry name" value="Peptidase_C48"/>
    <property type="match status" value="1"/>
</dbReference>
<dbReference type="Gene3D" id="3.40.395.10">
    <property type="entry name" value="Adenoviral Proteinase, Chain A"/>
    <property type="match status" value="1"/>
</dbReference>
<dbReference type="AlphaFoldDB" id="A0AAD7AZ22"/>
<dbReference type="SUPFAM" id="SSF54001">
    <property type="entry name" value="Cysteine proteinases"/>
    <property type="match status" value="1"/>
</dbReference>
<feature type="domain" description="Ubiquitin-like protease family profile" evidence="5">
    <location>
        <begin position="149"/>
        <end position="322"/>
    </location>
</feature>
<dbReference type="InterPro" id="IPR038765">
    <property type="entry name" value="Papain-like_cys_pep_sf"/>
</dbReference>
<dbReference type="InterPro" id="IPR003653">
    <property type="entry name" value="Peptidase_C48_C"/>
</dbReference>
<dbReference type="EMBL" id="JARKIF010000092">
    <property type="protein sequence ID" value="KAJ7604742.1"/>
    <property type="molecule type" value="Genomic_DNA"/>
</dbReference>
<keyword evidence="2" id="KW-0645">Protease</keyword>
<comment type="caution">
    <text evidence="6">The sequence shown here is derived from an EMBL/GenBank/DDBJ whole genome shotgun (WGS) entry which is preliminary data.</text>
</comment>
<proteinExistence type="inferred from homology"/>
<dbReference type="GO" id="GO:0008234">
    <property type="term" value="F:cysteine-type peptidase activity"/>
    <property type="evidence" value="ECO:0007669"/>
    <property type="project" value="InterPro"/>
</dbReference>
<evidence type="ECO:0000256" key="2">
    <source>
        <dbReference type="ARBA" id="ARBA00022670"/>
    </source>
</evidence>
<evidence type="ECO:0000256" key="1">
    <source>
        <dbReference type="ARBA" id="ARBA00005234"/>
    </source>
</evidence>
<keyword evidence="3" id="KW-0378">Hydrolase</keyword>
<dbReference type="Proteomes" id="UP001221142">
    <property type="component" value="Unassembled WGS sequence"/>
</dbReference>
<dbReference type="GO" id="GO:0006508">
    <property type="term" value="P:proteolysis"/>
    <property type="evidence" value="ECO:0007669"/>
    <property type="project" value="UniProtKB-KW"/>
</dbReference>
<sequence length="322" mass="36026">MIDDDCLATLRTMGIETLKHNWQCLLVSWRVEEKGLGYDALNNFLAYWQMELNSSADQDPVCVAPRPEWIERFDPDQVSQDILAMSNKEALQVPEPTQTPSLVAGASSSHLPPPADNKPDESTKALKDIQVHLSRFDEKAMPLAFLSDILPTNQIRDRLLQFDTGRANDEIVNMFGSILNSSARPGGNDHVGQLFGLAEPPDETYRVLSSFFLPFLEQLMKKRGGFDITEDDGKAILKWFKPARISALQRILIPANHPPGVHWFLVVIRFADRKLCIYDSWKANRDACGRAGTAVQTLPYASVLMLILPVINVLHDASGEKC</sequence>
<keyword evidence="7" id="KW-1185">Reference proteome</keyword>
<organism evidence="6 7">
    <name type="scientific">Roridomyces roridus</name>
    <dbReference type="NCBI Taxonomy" id="1738132"/>
    <lineage>
        <taxon>Eukaryota</taxon>
        <taxon>Fungi</taxon>
        <taxon>Dikarya</taxon>
        <taxon>Basidiomycota</taxon>
        <taxon>Agaricomycotina</taxon>
        <taxon>Agaricomycetes</taxon>
        <taxon>Agaricomycetidae</taxon>
        <taxon>Agaricales</taxon>
        <taxon>Marasmiineae</taxon>
        <taxon>Mycenaceae</taxon>
        <taxon>Roridomyces</taxon>
    </lineage>
</organism>
<evidence type="ECO:0000259" key="5">
    <source>
        <dbReference type="PROSITE" id="PS50600"/>
    </source>
</evidence>
<protein>
    <recommendedName>
        <fullName evidence="5">Ubiquitin-like protease family profile domain-containing protein</fullName>
    </recommendedName>
</protein>
<evidence type="ECO:0000313" key="6">
    <source>
        <dbReference type="EMBL" id="KAJ7604742.1"/>
    </source>
</evidence>
<gene>
    <name evidence="6" type="ORF">FB45DRAFT_562525</name>
</gene>
<evidence type="ECO:0000256" key="3">
    <source>
        <dbReference type="ARBA" id="ARBA00022801"/>
    </source>
</evidence>
<feature type="region of interest" description="Disordered" evidence="4">
    <location>
        <begin position="96"/>
        <end position="121"/>
    </location>
</feature>
<accession>A0AAD7AZ22</accession>
<reference evidence="6" key="1">
    <citation type="submission" date="2023-03" db="EMBL/GenBank/DDBJ databases">
        <title>Massive genome expansion in bonnet fungi (Mycena s.s.) driven by repeated elements and novel gene families across ecological guilds.</title>
        <authorList>
            <consortium name="Lawrence Berkeley National Laboratory"/>
            <person name="Harder C.B."/>
            <person name="Miyauchi S."/>
            <person name="Viragh M."/>
            <person name="Kuo A."/>
            <person name="Thoen E."/>
            <person name="Andreopoulos B."/>
            <person name="Lu D."/>
            <person name="Skrede I."/>
            <person name="Drula E."/>
            <person name="Henrissat B."/>
            <person name="Morin E."/>
            <person name="Kohler A."/>
            <person name="Barry K."/>
            <person name="LaButti K."/>
            <person name="Morin E."/>
            <person name="Salamov A."/>
            <person name="Lipzen A."/>
            <person name="Mereny Z."/>
            <person name="Hegedus B."/>
            <person name="Baldrian P."/>
            <person name="Stursova M."/>
            <person name="Weitz H."/>
            <person name="Taylor A."/>
            <person name="Grigoriev I.V."/>
            <person name="Nagy L.G."/>
            <person name="Martin F."/>
            <person name="Kauserud H."/>
        </authorList>
    </citation>
    <scope>NUCLEOTIDE SEQUENCE</scope>
    <source>
        <strain evidence="6">9284</strain>
    </source>
</reference>
<evidence type="ECO:0000256" key="4">
    <source>
        <dbReference type="SAM" id="MobiDB-lite"/>
    </source>
</evidence>
<comment type="similarity">
    <text evidence="1">Belongs to the peptidase C48 family.</text>
</comment>
<evidence type="ECO:0000313" key="7">
    <source>
        <dbReference type="Proteomes" id="UP001221142"/>
    </source>
</evidence>
<feature type="compositionally biased region" description="Polar residues" evidence="4">
    <location>
        <begin position="96"/>
        <end position="110"/>
    </location>
</feature>
<name>A0AAD7AZ22_9AGAR</name>